<evidence type="ECO:0000313" key="4">
    <source>
        <dbReference type="EMBL" id="GAW02693.1"/>
    </source>
</evidence>
<feature type="disulfide bond" evidence="2">
    <location>
        <begin position="151"/>
        <end position="175"/>
    </location>
</feature>
<evidence type="ECO:0000256" key="1">
    <source>
        <dbReference type="PIRSR" id="PIRSR600250-50"/>
    </source>
</evidence>
<reference evidence="4 5" key="2">
    <citation type="submission" date="2017-02" db="EMBL/GenBank/DDBJ databases">
        <title>A genome survey and senescence transcriptome analysis in Lentinula edodes.</title>
        <authorList>
            <person name="Sakamoto Y."/>
            <person name="Nakade K."/>
            <person name="Sato S."/>
            <person name="Yoshida Y."/>
            <person name="Miyazaki K."/>
            <person name="Natsume S."/>
            <person name="Konno N."/>
        </authorList>
    </citation>
    <scope>NUCLEOTIDE SEQUENCE [LARGE SCALE GENOMIC DNA]</scope>
    <source>
        <strain evidence="4 5">NBRC 111202</strain>
    </source>
</reference>
<dbReference type="InterPro" id="IPR038656">
    <property type="entry name" value="Peptidase_G1_sf"/>
</dbReference>
<dbReference type="SUPFAM" id="SSF49899">
    <property type="entry name" value="Concanavalin A-like lectins/glucanases"/>
    <property type="match status" value="1"/>
</dbReference>
<dbReference type="GO" id="GO:0070007">
    <property type="term" value="F:glutamic-type endopeptidase activity"/>
    <property type="evidence" value="ECO:0007669"/>
    <property type="project" value="InterPro"/>
</dbReference>
<dbReference type="PANTHER" id="PTHR37536:SF1">
    <property type="entry name" value="ASPERGILLOPEPSIN, PUTAITVE (AFU_ORTHOLOGUE AFUA_7G01200)"/>
    <property type="match status" value="1"/>
</dbReference>
<evidence type="ECO:0000313" key="5">
    <source>
        <dbReference type="Proteomes" id="UP000188533"/>
    </source>
</evidence>
<dbReference type="PANTHER" id="PTHR37536">
    <property type="entry name" value="PUTATIVE (AFU_ORTHOLOGUE AFUA_3G02970)-RELATED"/>
    <property type="match status" value="1"/>
</dbReference>
<organism evidence="4 5">
    <name type="scientific">Lentinula edodes</name>
    <name type="common">Shiitake mushroom</name>
    <name type="synonym">Lentinus edodes</name>
    <dbReference type="NCBI Taxonomy" id="5353"/>
    <lineage>
        <taxon>Eukaryota</taxon>
        <taxon>Fungi</taxon>
        <taxon>Dikarya</taxon>
        <taxon>Basidiomycota</taxon>
        <taxon>Agaricomycotina</taxon>
        <taxon>Agaricomycetes</taxon>
        <taxon>Agaricomycetidae</taxon>
        <taxon>Agaricales</taxon>
        <taxon>Marasmiineae</taxon>
        <taxon>Omphalotaceae</taxon>
        <taxon>Lentinula</taxon>
    </lineage>
</organism>
<reference evidence="4 5" key="1">
    <citation type="submission" date="2016-08" db="EMBL/GenBank/DDBJ databases">
        <authorList>
            <consortium name="Lentinula edodes genome sequencing consortium"/>
            <person name="Sakamoto Y."/>
            <person name="Nakade K."/>
            <person name="Sato S."/>
            <person name="Yoshida Y."/>
            <person name="Miyazaki K."/>
            <person name="Natsume S."/>
            <person name="Konno N."/>
        </authorList>
    </citation>
    <scope>NUCLEOTIDE SEQUENCE [LARGE SCALE GENOMIC DNA]</scope>
    <source>
        <strain evidence="4 5">NBRC 111202</strain>
    </source>
</reference>
<dbReference type="EMBL" id="BDGU01000112">
    <property type="protein sequence ID" value="GAW02693.1"/>
    <property type="molecule type" value="Genomic_DNA"/>
</dbReference>
<evidence type="ECO:0000256" key="3">
    <source>
        <dbReference type="SAM" id="Phobius"/>
    </source>
</evidence>
<accession>A0A1Q3E626</accession>
<dbReference type="Pfam" id="PF01828">
    <property type="entry name" value="Peptidase_A4"/>
    <property type="match status" value="1"/>
</dbReference>
<sequence length="318" mass="33742">MVYSLFQNGPACTRLPGSGSSKETVLWYKSYCESFEVSQCFYSTRTNLLCTMFSAAFFVQVLLATAVFAIPSGKQRMASRRSRRSEVTRQSKPVNLIANPQTTTVTNASHVEYSENWAGAVLVASTATYKAVTGTFVVPTPESTGGSSEQCASAWVGIDGDTCDTAILQTGVDFCVTGSSVSYDGWYEFYPDSADDFSGISFSAGDSVTVTATVISTTEGTLTIENNTKGTTVSKTVSSSSKLCEYNAEWIVEDFEECGSTCELVPFANFGTVEFTGAEATTSSGTVTPAAATLIDIEQSKVLTSVSLSGSSVIVSYV</sequence>
<feature type="active site" description="Proton acceptor" evidence="1">
    <location>
        <position position="253"/>
    </location>
</feature>
<protein>
    <submittedName>
        <fullName evidence="4">Acid proteinase</fullName>
    </submittedName>
</protein>
<dbReference type="CDD" id="cd13426">
    <property type="entry name" value="Peptidase_G1"/>
    <property type="match status" value="1"/>
</dbReference>
<feature type="disulfide bond" evidence="2">
    <location>
        <begin position="163"/>
        <end position="244"/>
    </location>
</feature>
<dbReference type="AlphaFoldDB" id="A0A1Q3E626"/>
<dbReference type="STRING" id="5353.A0A1Q3E626"/>
<proteinExistence type="predicted"/>
<evidence type="ECO:0000256" key="2">
    <source>
        <dbReference type="PIRSR" id="PIRSR600250-51"/>
    </source>
</evidence>
<dbReference type="Proteomes" id="UP000188533">
    <property type="component" value="Unassembled WGS sequence"/>
</dbReference>
<gene>
    <name evidence="4" type="ORF">LENED_004360</name>
</gene>
<dbReference type="InterPro" id="IPR013320">
    <property type="entry name" value="ConA-like_dom_sf"/>
</dbReference>
<keyword evidence="3" id="KW-1133">Transmembrane helix</keyword>
<dbReference type="InterPro" id="IPR000250">
    <property type="entry name" value="Peptidase_G1"/>
</dbReference>
<dbReference type="GO" id="GO:0006508">
    <property type="term" value="P:proteolysis"/>
    <property type="evidence" value="ECO:0007669"/>
    <property type="project" value="InterPro"/>
</dbReference>
<keyword evidence="3" id="KW-0812">Transmembrane</keyword>
<feature type="transmembrane region" description="Helical" evidence="3">
    <location>
        <begin position="52"/>
        <end position="73"/>
    </location>
</feature>
<dbReference type="Gene3D" id="2.60.120.700">
    <property type="entry name" value="Peptidase G1"/>
    <property type="match status" value="1"/>
</dbReference>
<name>A0A1Q3E626_LENED</name>
<keyword evidence="2" id="KW-1015">Disulfide bond</keyword>
<comment type="caution">
    <text evidence="4">The sequence shown here is derived from an EMBL/GenBank/DDBJ whole genome shotgun (WGS) entry which is preliminary data.</text>
</comment>
<keyword evidence="3" id="KW-0472">Membrane</keyword>
<keyword evidence="5" id="KW-1185">Reference proteome</keyword>
<dbReference type="PRINTS" id="PR00977">
    <property type="entry name" value="SCYTLDPTASE"/>
</dbReference>